<gene>
    <name evidence="1" type="ORF">SAMN05444392_12424</name>
</gene>
<reference evidence="1 2" key="1">
    <citation type="submission" date="2016-11" db="EMBL/GenBank/DDBJ databases">
        <authorList>
            <person name="Jaros S."/>
            <person name="Januszkiewicz K."/>
            <person name="Wedrychowicz H."/>
        </authorList>
    </citation>
    <scope>NUCLEOTIDE SEQUENCE [LARGE SCALE GENOMIC DNA]</scope>
    <source>
        <strain evidence="1 2">DSM 44666</strain>
    </source>
</reference>
<protein>
    <submittedName>
        <fullName evidence="1">The BURPS668_1122 family of deaminases</fullName>
    </submittedName>
</protein>
<evidence type="ECO:0000313" key="2">
    <source>
        <dbReference type="Proteomes" id="UP000184476"/>
    </source>
</evidence>
<dbReference type="InterPro" id="IPR032721">
    <property type="entry name" value="Toxin-deaminase"/>
</dbReference>
<dbReference type="AlphaFoldDB" id="A0A1M5BIS2"/>
<sequence>MLKATSRVKPEYIPPGWLHTPSTHGFKVLKVNDKGEVEAYNSMVRTNDSELRIFAHLANKLVNNPDATGTVRLFSERPVCVSCQGVVMQFKQMFKNIRIIVHSNDQIGISEFNRLSEL</sequence>
<keyword evidence="2" id="KW-1185">Reference proteome</keyword>
<dbReference type="STRING" id="112248.SAMN05444392_12424"/>
<name>A0A1M5BIS2_9BACL</name>
<dbReference type="Proteomes" id="UP000184476">
    <property type="component" value="Unassembled WGS sequence"/>
</dbReference>
<dbReference type="EMBL" id="FQVL01000024">
    <property type="protein sequence ID" value="SHF42338.1"/>
    <property type="molecule type" value="Genomic_DNA"/>
</dbReference>
<organism evidence="1 2">
    <name type="scientific">Seinonella peptonophila</name>
    <dbReference type="NCBI Taxonomy" id="112248"/>
    <lineage>
        <taxon>Bacteria</taxon>
        <taxon>Bacillati</taxon>
        <taxon>Bacillota</taxon>
        <taxon>Bacilli</taxon>
        <taxon>Bacillales</taxon>
        <taxon>Thermoactinomycetaceae</taxon>
        <taxon>Seinonella</taxon>
    </lineage>
</organism>
<evidence type="ECO:0000313" key="1">
    <source>
        <dbReference type="EMBL" id="SHF42338.1"/>
    </source>
</evidence>
<proteinExistence type="predicted"/>
<dbReference type="Pfam" id="PF14424">
    <property type="entry name" value="Toxin-deaminase"/>
    <property type="match status" value="1"/>
</dbReference>
<accession>A0A1M5BIS2</accession>